<dbReference type="PANTHER" id="PTHR43429:SF3">
    <property type="entry name" value="NITRITE REDUCTASE [NAD(P)H]"/>
    <property type="match status" value="1"/>
</dbReference>
<dbReference type="RefSeq" id="WP_262429989.1">
    <property type="nucleotide sequence ID" value="NZ_JACRTG010000021.1"/>
</dbReference>
<feature type="domain" description="FAD/NAD(P)-binding" evidence="4">
    <location>
        <begin position="5"/>
        <end position="295"/>
    </location>
</feature>
<dbReference type="Pfam" id="PF18267">
    <property type="entry name" value="Rubredoxin_C"/>
    <property type="match status" value="1"/>
</dbReference>
<evidence type="ECO:0000256" key="1">
    <source>
        <dbReference type="ARBA" id="ARBA00001974"/>
    </source>
</evidence>
<dbReference type="InterPro" id="IPR016156">
    <property type="entry name" value="FAD/NAD-linked_Rdtase_dimer_sf"/>
</dbReference>
<feature type="domain" description="NADH-rubredoxin oxidoreductase C-terminal" evidence="5">
    <location>
        <begin position="316"/>
        <end position="374"/>
    </location>
</feature>
<evidence type="ECO:0000313" key="6">
    <source>
        <dbReference type="EMBL" id="MBC8588532.1"/>
    </source>
</evidence>
<dbReference type="Pfam" id="PF07992">
    <property type="entry name" value="Pyr_redox_2"/>
    <property type="match status" value="1"/>
</dbReference>
<evidence type="ECO:0000313" key="7">
    <source>
        <dbReference type="Proteomes" id="UP000601171"/>
    </source>
</evidence>
<sequence length="394" mass="43952">MNYAKYLIIGNGIAGLSAAKEIRKNDDKDSLTIVSSEPSLTYYRTKLTEGIALDLLEDDLLMYDEKWYEERDINVILNKIVEKIDIDNNQIELNDGQKIKYEKLLIAAGSSPFTLPIEGKSKQGTFALRTTKDLEEFKEYIKYCETVTVIGGGLLGLEAAWSLKLLKKNVNVIEHSPYLLHRQLDRELGEKLAEKLSIEGINIYLPNSTEEILGDDKVNGIRINGGEIVPTDAILFSTGIRANLNLVKDSGIVYNRGIKVNECLETNVGNIYAAGDVAEIDDLIMGLWTASNEQGQVAGSNMSGVEKKYEIPKMFSTLNIGNIKVFSAGDIVNYDKVLEYKDESKDIHHKLFTRNGEMVGVILFGDLQGLNALRNGVFKHTKVEDYLAKGIQFK</sequence>
<dbReference type="EMBL" id="JACRTG010000021">
    <property type="protein sequence ID" value="MBC8588532.1"/>
    <property type="molecule type" value="Genomic_DNA"/>
</dbReference>
<evidence type="ECO:0000256" key="2">
    <source>
        <dbReference type="ARBA" id="ARBA00022630"/>
    </source>
</evidence>
<dbReference type="PANTHER" id="PTHR43429">
    <property type="entry name" value="PYRIDINE NUCLEOTIDE-DISULFIDE OXIDOREDUCTASE DOMAIN-CONTAINING"/>
    <property type="match status" value="1"/>
</dbReference>
<evidence type="ECO:0000259" key="5">
    <source>
        <dbReference type="Pfam" id="PF18267"/>
    </source>
</evidence>
<dbReference type="PRINTS" id="PR00411">
    <property type="entry name" value="PNDRDTASEI"/>
</dbReference>
<dbReference type="SUPFAM" id="SSF51905">
    <property type="entry name" value="FAD/NAD(P)-binding domain"/>
    <property type="match status" value="2"/>
</dbReference>
<dbReference type="Gene3D" id="3.50.50.60">
    <property type="entry name" value="FAD/NAD(P)-binding domain"/>
    <property type="match status" value="2"/>
</dbReference>
<dbReference type="AlphaFoldDB" id="A0A926EXX5"/>
<dbReference type="InterPro" id="IPR036188">
    <property type="entry name" value="FAD/NAD-bd_sf"/>
</dbReference>
<proteinExistence type="predicted"/>
<dbReference type="Gene3D" id="3.30.390.30">
    <property type="match status" value="1"/>
</dbReference>
<evidence type="ECO:0000259" key="4">
    <source>
        <dbReference type="Pfam" id="PF07992"/>
    </source>
</evidence>
<keyword evidence="3" id="KW-0274">FAD</keyword>
<protein>
    <submittedName>
        <fullName evidence="6">NAD(P)/FAD-dependent oxidoreductase</fullName>
    </submittedName>
</protein>
<dbReference type="InterPro" id="IPR050260">
    <property type="entry name" value="FAD-bd_OxRdtase"/>
</dbReference>
<organism evidence="6 7">
    <name type="scientific">Paratissierella segnis</name>
    <dbReference type="NCBI Taxonomy" id="2763679"/>
    <lineage>
        <taxon>Bacteria</taxon>
        <taxon>Bacillati</taxon>
        <taxon>Bacillota</taxon>
        <taxon>Tissierellia</taxon>
        <taxon>Tissierellales</taxon>
        <taxon>Tissierellaceae</taxon>
        <taxon>Paratissierella</taxon>
    </lineage>
</organism>
<keyword evidence="2" id="KW-0285">Flavoprotein</keyword>
<dbReference type="PRINTS" id="PR00368">
    <property type="entry name" value="FADPNR"/>
</dbReference>
<reference evidence="6" key="1">
    <citation type="submission" date="2020-08" db="EMBL/GenBank/DDBJ databases">
        <title>Genome public.</title>
        <authorList>
            <person name="Liu C."/>
            <person name="Sun Q."/>
        </authorList>
    </citation>
    <scope>NUCLEOTIDE SEQUENCE</scope>
    <source>
        <strain evidence="6">BX21</strain>
    </source>
</reference>
<dbReference type="InterPro" id="IPR023753">
    <property type="entry name" value="FAD/NAD-binding_dom"/>
</dbReference>
<gene>
    <name evidence="6" type="ORF">H8707_09785</name>
</gene>
<evidence type="ECO:0000256" key="3">
    <source>
        <dbReference type="ARBA" id="ARBA00022827"/>
    </source>
</evidence>
<accession>A0A926EXX5</accession>
<name>A0A926EXX5_9FIRM</name>
<comment type="caution">
    <text evidence="6">The sequence shown here is derived from an EMBL/GenBank/DDBJ whole genome shotgun (WGS) entry which is preliminary data.</text>
</comment>
<dbReference type="InterPro" id="IPR041575">
    <property type="entry name" value="Rubredoxin_C"/>
</dbReference>
<dbReference type="GO" id="GO:0016491">
    <property type="term" value="F:oxidoreductase activity"/>
    <property type="evidence" value="ECO:0007669"/>
    <property type="project" value="InterPro"/>
</dbReference>
<comment type="cofactor">
    <cofactor evidence="1">
        <name>FAD</name>
        <dbReference type="ChEBI" id="CHEBI:57692"/>
    </cofactor>
</comment>
<keyword evidence="7" id="KW-1185">Reference proteome</keyword>
<dbReference type="Proteomes" id="UP000601171">
    <property type="component" value="Unassembled WGS sequence"/>
</dbReference>